<evidence type="ECO:0000313" key="2">
    <source>
        <dbReference type="EMBL" id="QOZ61835.1"/>
    </source>
</evidence>
<gene>
    <name evidence="2" type="ORF">XH86_26180</name>
</gene>
<feature type="compositionally biased region" description="Low complexity" evidence="1">
    <location>
        <begin position="43"/>
        <end position="61"/>
    </location>
</feature>
<name>A0ABX6UKE0_9BRAD</name>
<sequence>MLRPSLRAERSNPGSLRGGILDCFVARAPRNDAGRELRRNHCGSASGLSPAPAASPRHIRA</sequence>
<evidence type="ECO:0000313" key="3">
    <source>
        <dbReference type="Proteomes" id="UP000593880"/>
    </source>
</evidence>
<evidence type="ECO:0000256" key="1">
    <source>
        <dbReference type="SAM" id="MobiDB-lite"/>
    </source>
</evidence>
<protein>
    <recommendedName>
        <fullName evidence="4">Propionyl-coenzyme A carboxylase alpha polypeptide</fullName>
    </recommendedName>
</protein>
<dbReference type="EMBL" id="CP030057">
    <property type="protein sequence ID" value="QOZ61835.1"/>
    <property type="molecule type" value="Genomic_DNA"/>
</dbReference>
<feature type="region of interest" description="Disordered" evidence="1">
    <location>
        <begin position="35"/>
        <end position="61"/>
    </location>
</feature>
<accession>A0ABX6UKE0</accession>
<proteinExistence type="predicted"/>
<keyword evidence="3" id="KW-1185">Reference proteome</keyword>
<evidence type="ECO:0008006" key="4">
    <source>
        <dbReference type="Google" id="ProtNLM"/>
    </source>
</evidence>
<reference evidence="2 3" key="1">
    <citation type="submission" date="2018-06" db="EMBL/GenBank/DDBJ databases">
        <title>Comparative genomics of rhizobia nodulating Arachis hypogaea in China.</title>
        <authorList>
            <person name="Li Y."/>
        </authorList>
    </citation>
    <scope>NUCLEOTIDE SEQUENCE [LARGE SCALE GENOMIC DNA]</scope>
    <source>
        <strain evidence="2 3">CCBAU 51658</strain>
    </source>
</reference>
<dbReference type="Proteomes" id="UP000593880">
    <property type="component" value="Chromosome"/>
</dbReference>
<organism evidence="2 3">
    <name type="scientific">Bradyrhizobium guangdongense</name>
    <dbReference type="NCBI Taxonomy" id="1325090"/>
    <lineage>
        <taxon>Bacteria</taxon>
        <taxon>Pseudomonadati</taxon>
        <taxon>Pseudomonadota</taxon>
        <taxon>Alphaproteobacteria</taxon>
        <taxon>Hyphomicrobiales</taxon>
        <taxon>Nitrobacteraceae</taxon>
        <taxon>Bradyrhizobium</taxon>
    </lineage>
</organism>